<feature type="compositionally biased region" description="Low complexity" evidence="16">
    <location>
        <begin position="198"/>
        <end position="213"/>
    </location>
</feature>
<dbReference type="InterPro" id="IPR007502">
    <property type="entry name" value="Helicase-assoc_dom"/>
</dbReference>
<evidence type="ECO:0000256" key="1">
    <source>
        <dbReference type="ARBA" id="ARBA00004496"/>
    </source>
</evidence>
<feature type="compositionally biased region" description="Low complexity" evidence="16">
    <location>
        <begin position="235"/>
        <end position="281"/>
    </location>
</feature>
<comment type="subcellular location">
    <subcellularLocation>
        <location evidence="1">Cytoplasm</location>
    </subcellularLocation>
</comment>
<dbReference type="Proteomes" id="UP001158576">
    <property type="component" value="Chromosome 2"/>
</dbReference>
<dbReference type="Gene3D" id="2.40.50.90">
    <property type="match status" value="1"/>
</dbReference>
<dbReference type="Pfam" id="PF03134">
    <property type="entry name" value="TB2_DP1_HVA22"/>
    <property type="match status" value="1"/>
</dbReference>
<keyword evidence="8" id="KW-0221">Differentiation</keyword>
<proteinExistence type="inferred from homology"/>
<evidence type="ECO:0000256" key="2">
    <source>
        <dbReference type="ARBA" id="ARBA00008573"/>
    </source>
</evidence>
<evidence type="ECO:0000256" key="4">
    <source>
        <dbReference type="ARBA" id="ARBA00012552"/>
    </source>
</evidence>
<dbReference type="Pfam" id="PF00270">
    <property type="entry name" value="DEAD"/>
    <property type="match status" value="1"/>
</dbReference>
<evidence type="ECO:0000256" key="13">
    <source>
        <dbReference type="ARBA" id="ARBA00023158"/>
    </source>
</evidence>
<keyword evidence="11" id="KW-0067">ATP-binding</keyword>
<dbReference type="SMART" id="SM00490">
    <property type="entry name" value="HELICc"/>
    <property type="match status" value="1"/>
</dbReference>
<dbReference type="Gene3D" id="3.40.50.300">
    <property type="entry name" value="P-loop containing nucleotide triphosphate hydrolases"/>
    <property type="match status" value="2"/>
</dbReference>
<evidence type="ECO:0000313" key="19">
    <source>
        <dbReference type="EMBL" id="CAG5111433.1"/>
    </source>
</evidence>
<dbReference type="InterPro" id="IPR035437">
    <property type="entry name" value="SNase_OB-fold_sf"/>
</dbReference>
<keyword evidence="14" id="KW-0469">Meiosis</keyword>
<dbReference type="CDD" id="cd17917">
    <property type="entry name" value="DEXHc_RHA-like"/>
    <property type="match status" value="1"/>
</dbReference>
<dbReference type="PANTHER" id="PTHR18934">
    <property type="entry name" value="ATP-DEPENDENT RNA HELICASE"/>
    <property type="match status" value="1"/>
</dbReference>
<dbReference type="CDD" id="cd18791">
    <property type="entry name" value="SF2_C_RHA"/>
    <property type="match status" value="1"/>
</dbReference>
<accession>A0ABN7T4U4</accession>
<feature type="compositionally biased region" description="Polar residues" evidence="16">
    <location>
        <begin position="1458"/>
        <end position="1472"/>
    </location>
</feature>
<evidence type="ECO:0000256" key="8">
    <source>
        <dbReference type="ARBA" id="ARBA00022782"/>
    </source>
</evidence>
<dbReference type="Gene3D" id="2.30.30.140">
    <property type="match status" value="1"/>
</dbReference>
<evidence type="ECO:0000313" key="20">
    <source>
        <dbReference type="Proteomes" id="UP001158576"/>
    </source>
</evidence>
<feature type="region of interest" description="Disordered" evidence="16">
    <location>
        <begin position="1452"/>
        <end position="1523"/>
    </location>
</feature>
<reference evidence="19 20" key="1">
    <citation type="submission" date="2021-04" db="EMBL/GenBank/DDBJ databases">
        <authorList>
            <person name="Bliznina A."/>
        </authorList>
    </citation>
    <scope>NUCLEOTIDE SEQUENCE [LARGE SCALE GENOMIC DNA]</scope>
</reference>
<dbReference type="InterPro" id="IPR011545">
    <property type="entry name" value="DEAD/DEAH_box_helicase_dom"/>
</dbReference>
<evidence type="ECO:0000256" key="9">
    <source>
        <dbReference type="ARBA" id="ARBA00022801"/>
    </source>
</evidence>
<keyword evidence="9" id="KW-0378">Hydrolase</keyword>
<feature type="domain" description="Helicase ATP-binding" evidence="17">
    <location>
        <begin position="400"/>
        <end position="569"/>
    </location>
</feature>
<dbReference type="EC" id="3.6.4.13" evidence="4"/>
<keyword evidence="7" id="KW-0547">Nucleotide-binding</keyword>
<feature type="domain" description="Helicase C-terminal" evidence="18">
    <location>
        <begin position="624"/>
        <end position="807"/>
    </location>
</feature>
<dbReference type="EMBL" id="OU015567">
    <property type="protein sequence ID" value="CAG5111433.1"/>
    <property type="molecule type" value="Genomic_DNA"/>
</dbReference>
<evidence type="ECO:0000256" key="11">
    <source>
        <dbReference type="ARBA" id="ARBA00022840"/>
    </source>
</evidence>
<evidence type="ECO:0000259" key="17">
    <source>
        <dbReference type="PROSITE" id="PS51192"/>
    </source>
</evidence>
<evidence type="ECO:0000256" key="5">
    <source>
        <dbReference type="ARBA" id="ARBA00022473"/>
    </source>
</evidence>
<feature type="compositionally biased region" description="Low complexity" evidence="16">
    <location>
        <begin position="299"/>
        <end position="310"/>
    </location>
</feature>
<dbReference type="SUPFAM" id="SSF52540">
    <property type="entry name" value="P-loop containing nucleoside triphosphate hydrolases"/>
    <property type="match status" value="1"/>
</dbReference>
<keyword evidence="20" id="KW-1185">Reference proteome</keyword>
<feature type="compositionally biased region" description="Basic and acidic residues" evidence="16">
    <location>
        <begin position="1499"/>
        <end position="1513"/>
    </location>
</feature>
<dbReference type="Pfam" id="PF00567">
    <property type="entry name" value="TUDOR"/>
    <property type="match status" value="1"/>
</dbReference>
<dbReference type="SMART" id="SM00487">
    <property type="entry name" value="DEXDc"/>
    <property type="match status" value="1"/>
</dbReference>
<evidence type="ECO:0000259" key="18">
    <source>
        <dbReference type="PROSITE" id="PS51194"/>
    </source>
</evidence>
<name>A0ABN7T4U4_OIKDI</name>
<evidence type="ECO:0000256" key="7">
    <source>
        <dbReference type="ARBA" id="ARBA00022741"/>
    </source>
</evidence>
<comment type="similarity">
    <text evidence="2">Belongs to the DP1 family.</text>
</comment>
<keyword evidence="12" id="KW-0744">Spermatogenesis</keyword>
<gene>
    <name evidence="19" type="ORF">OKIOD_LOCUS14509</name>
</gene>
<dbReference type="InterPro" id="IPR001650">
    <property type="entry name" value="Helicase_C-like"/>
</dbReference>
<dbReference type="CDD" id="cd20379">
    <property type="entry name" value="Tudor_dTUD-like"/>
    <property type="match status" value="1"/>
</dbReference>
<dbReference type="PROSITE" id="PS51194">
    <property type="entry name" value="HELICASE_CTER"/>
    <property type="match status" value="1"/>
</dbReference>
<dbReference type="Pfam" id="PF00271">
    <property type="entry name" value="Helicase_C"/>
    <property type="match status" value="1"/>
</dbReference>
<dbReference type="Gene3D" id="1.20.120.1080">
    <property type="match status" value="1"/>
</dbReference>
<dbReference type="SMART" id="SM00847">
    <property type="entry name" value="HA2"/>
    <property type="match status" value="1"/>
</dbReference>
<dbReference type="InterPro" id="IPR002999">
    <property type="entry name" value="Tudor"/>
</dbReference>
<evidence type="ECO:0000256" key="10">
    <source>
        <dbReference type="ARBA" id="ARBA00022806"/>
    </source>
</evidence>
<evidence type="ECO:0000256" key="15">
    <source>
        <dbReference type="ARBA" id="ARBA00047984"/>
    </source>
</evidence>
<keyword evidence="13" id="KW-0943">RNA-mediated gene silencing</keyword>
<keyword evidence="10" id="KW-0347">Helicase</keyword>
<comment type="catalytic activity">
    <reaction evidence="15">
        <text>ATP + H2O = ADP + phosphate + H(+)</text>
        <dbReference type="Rhea" id="RHEA:13065"/>
        <dbReference type="ChEBI" id="CHEBI:15377"/>
        <dbReference type="ChEBI" id="CHEBI:15378"/>
        <dbReference type="ChEBI" id="CHEBI:30616"/>
        <dbReference type="ChEBI" id="CHEBI:43474"/>
        <dbReference type="ChEBI" id="CHEBI:456216"/>
        <dbReference type="EC" id="3.6.4.13"/>
    </reaction>
</comment>
<feature type="compositionally biased region" description="Polar residues" evidence="16">
    <location>
        <begin position="1483"/>
        <end position="1496"/>
    </location>
</feature>
<dbReference type="PROSITE" id="PS51192">
    <property type="entry name" value="HELICASE_ATP_BIND_1"/>
    <property type="match status" value="1"/>
</dbReference>
<dbReference type="InterPro" id="IPR004345">
    <property type="entry name" value="TB2_DP1_HVA22"/>
</dbReference>
<keyword evidence="5" id="KW-0217">Developmental protein</keyword>
<dbReference type="InterPro" id="IPR027417">
    <property type="entry name" value="P-loop_NTPase"/>
</dbReference>
<dbReference type="InterPro" id="IPR014001">
    <property type="entry name" value="Helicase_ATP-bd"/>
</dbReference>
<organism evidence="19 20">
    <name type="scientific">Oikopleura dioica</name>
    <name type="common">Tunicate</name>
    <dbReference type="NCBI Taxonomy" id="34765"/>
    <lineage>
        <taxon>Eukaryota</taxon>
        <taxon>Metazoa</taxon>
        <taxon>Chordata</taxon>
        <taxon>Tunicata</taxon>
        <taxon>Appendicularia</taxon>
        <taxon>Copelata</taxon>
        <taxon>Oikopleuridae</taxon>
        <taxon>Oikopleura</taxon>
    </lineage>
</organism>
<evidence type="ECO:0000256" key="16">
    <source>
        <dbReference type="SAM" id="MobiDB-lite"/>
    </source>
</evidence>
<evidence type="ECO:0000256" key="14">
    <source>
        <dbReference type="ARBA" id="ARBA00023254"/>
    </source>
</evidence>
<feature type="region of interest" description="Disordered" evidence="16">
    <location>
        <begin position="167"/>
        <end position="310"/>
    </location>
</feature>
<sequence>MGLIYGAAWHSMALFIPASITMKIAQRNEEEERFSEAKDFWLKYWVVFAHYYLIEYFADCFVSWVPFYSELKFLILVMACPITPFGALKALGGVPLDSLELNKSPVEAIFDIIVFTKTSSSDGAARLGINRDALRETTTVLIEKAGATLQLAGSALQLLMNLAQSSQRAQEIEDAPTSRRKKKREMDDSDEFDDFAPTIQTIRISESRISINSNERRRQPRPLISHGHRTPHGQRSSNLSHGSSVSKSSSISSRSARTRSSNVSRSGFENYSSGNTGSRNTGSGGMNDFDENNLLLDENQGGSSNLSNQNSSMYHNYSKFGSDANSRATAFQESKVQAALRHGNERLAKAADSTEIYKKYYDVRRGAGGVATGELKIPDNVGYDNSGRHLPIMESAQEIISSFDRQQVTLISGETGSGKSTIVPQLIMDHMVRNNQGGCIWVTQPRRIAAITIAERVADSRAPLWKHCGQGLVGYHVGLDKNCSQDARIIYMTPGIVSNKMQSDRELRSVRCLIIDEVHERDVETEMLLLLAKHLISVNKDIRLFLMSATMTPEKFKNYLTVRQVIPAVISARGRPYAVTNEYVADIQRRFPNKSGHEVRFKAQLEQTEIGPAQRTLCMDILRGLNDFEYQTGAEAPGAVLIFLPGLYEINQMRRLILNCSMQRNGQEELDVVVERLHSSLPRDRNTMKKIIDPLRPLPGRWRRKIVLSTNMGESSITISDCAYVIDFCLTKYTTKHDTAKLTRLEQRWASQEMCEQRSGRAGRTREGMCWRIIDKSFWELGIPKTQTEEILRVPLDNCVLLGKSVFPSVKPVDFLKEALARPDDKEVLEAVKSLKEIGALTMTAYERPDVDEKGNPLPMVITREDLEDGILTPYGKLMNLLPMDRNCVKLIQLGYMVGLTYECIIIAACSSVEAFWNYNKDVSEDDRDQAEHINAYKSRLYWASGTYSDHIAMMNAFLSWFQKMPENYRRDYRKKEHKFPKFITNPHHPSGIIVDQRKELEWTQRMGINAKAVREVHMLCEDIIKRLLSAGYHLGDGNTFLDRLSTTRKKARSHPDSYICLLKTIIAGSTYPFWFNLADVEESEATKDSNAFNGTTTVYFKGAPPHENYKVGKSILHRFRHCGPISRIYFDDTRIFVEFSPELDTPSIFPSKNSLNKYVEHKGSNEFNNVTPAVICAMKMGRRRGDTSSFLNVNMNEDLQPAVQTNQDSFQGSRFFWLDVLKFGNKRATPSIKEHNRLYFATISYVESFTEFYAVEQSFEKTRDTLETAIRKLDERGKLMPFTFPVERLAMVLAPFGDGEYRTYHRAVVLATDIDEGNGIQKVLVQFVDYGNIHLLSNNDLRMLDEKIHYKDRNTGQQLNIAHQVWLAIKYKIRGLQPIKDMPERYVSGLVEGAHCEIEIYSTVRGEYVLADVKVMGENLREKFIKEGFCQPKEENAADVINALNWRNAAAAKKSAKTPQQQGGQTRTSDSGLPRSPGGTVPSESNSSPEATQGKTWIEVKDVSDPNQDERGRPRREKKLQGPYNMYSTRIQPLFQTTCSSDVQANSINSVIINPHPESNDRTLICGQDVSLVSGENMQASFTTMMPNINGIIELCGLLFAPSYQVRHVKDETERIRRKRAEEGFSDLSNIGALFGCGGYKVKGAKGRDEFLPILKDHDVDRKFSVEIDNHDLDIISDIREQFNQFLGSNNQFCVSHKSPAQVVSAQKEISRMIIDLLYRPRQKLESNQQYITNLEWKKSSDSAHFVPIFKRDTAYAVPRIPE</sequence>
<evidence type="ECO:0000256" key="6">
    <source>
        <dbReference type="ARBA" id="ARBA00022490"/>
    </source>
</evidence>
<keyword evidence="6" id="KW-0963">Cytoplasm</keyword>
<protein>
    <recommendedName>
        <fullName evidence="4">RNA helicase</fullName>
        <ecNumber evidence="4">3.6.4.13</ecNumber>
    </recommendedName>
</protein>
<evidence type="ECO:0000256" key="3">
    <source>
        <dbReference type="ARBA" id="ARBA00008792"/>
    </source>
</evidence>
<dbReference type="SUPFAM" id="SSF63748">
    <property type="entry name" value="Tudor/PWWP/MBT"/>
    <property type="match status" value="1"/>
</dbReference>
<dbReference type="PANTHER" id="PTHR18934:SF113">
    <property type="entry name" value="ATP-DEPENDENT RNA HELICASE TDRD9"/>
    <property type="match status" value="1"/>
</dbReference>
<evidence type="ECO:0000256" key="12">
    <source>
        <dbReference type="ARBA" id="ARBA00022871"/>
    </source>
</evidence>
<comment type="similarity">
    <text evidence="3">Belongs to the DEAD box helicase family. DEAH subfamily.</text>
</comment>